<keyword evidence="2" id="KW-1185">Reference proteome</keyword>
<name>A0ACB9HP76_9ASTR</name>
<evidence type="ECO:0000313" key="2">
    <source>
        <dbReference type="Proteomes" id="UP001056120"/>
    </source>
</evidence>
<proteinExistence type="predicted"/>
<accession>A0ACB9HP76</accession>
<dbReference type="Proteomes" id="UP001056120">
    <property type="component" value="Linkage Group LG11"/>
</dbReference>
<reference evidence="1 2" key="2">
    <citation type="journal article" date="2022" name="Mol. Ecol. Resour.">
        <title>The genomes of chicory, endive, great burdock and yacon provide insights into Asteraceae paleo-polyploidization history and plant inulin production.</title>
        <authorList>
            <person name="Fan W."/>
            <person name="Wang S."/>
            <person name="Wang H."/>
            <person name="Wang A."/>
            <person name="Jiang F."/>
            <person name="Liu H."/>
            <person name="Zhao H."/>
            <person name="Xu D."/>
            <person name="Zhang Y."/>
        </authorList>
    </citation>
    <scope>NUCLEOTIDE SEQUENCE [LARGE SCALE GENOMIC DNA]</scope>
    <source>
        <strain evidence="2">cv. Yunnan</strain>
        <tissue evidence="1">Leaves</tissue>
    </source>
</reference>
<reference evidence="2" key="1">
    <citation type="journal article" date="2022" name="Mol. Ecol. Resour.">
        <title>The genomes of chicory, endive, great burdock and yacon provide insights into Asteraceae palaeo-polyploidization history and plant inulin production.</title>
        <authorList>
            <person name="Fan W."/>
            <person name="Wang S."/>
            <person name="Wang H."/>
            <person name="Wang A."/>
            <person name="Jiang F."/>
            <person name="Liu H."/>
            <person name="Zhao H."/>
            <person name="Xu D."/>
            <person name="Zhang Y."/>
        </authorList>
    </citation>
    <scope>NUCLEOTIDE SEQUENCE [LARGE SCALE GENOMIC DNA]</scope>
    <source>
        <strain evidence="2">cv. Yunnan</strain>
    </source>
</reference>
<gene>
    <name evidence="1" type="ORF">L1987_32957</name>
</gene>
<sequence length="276" mass="30487">MNDTADDGGTTPMHGIGLKVTNIDGIPFLPRRGMYSTNNVSVLDGLFEISKPVGNEYNKGGMDELLAENPTNFTHANPSMENSYMVYEHLDDIAPQDDPSNHRDREAGNPLTFAKVVQQEKKSVKVNFRHMESSNKVDGVDVVIPLSSVKEDVKGKNKKADQHGFHVKNQKSKLVYRPVVKPKLVENMASSSNVPIRNSFDVLQDESGAQEIPTVERLEKQQMVNPIGEKGGTEEVVVDDVDVDDMLHDYVEGYDSKKKNNRSEGASTPGRTGFNG</sequence>
<protein>
    <submittedName>
        <fullName evidence="1">Uncharacterized protein</fullName>
    </submittedName>
</protein>
<comment type="caution">
    <text evidence="1">The sequence shown here is derived from an EMBL/GenBank/DDBJ whole genome shotgun (WGS) entry which is preliminary data.</text>
</comment>
<evidence type="ECO:0000313" key="1">
    <source>
        <dbReference type="EMBL" id="KAI3797694.1"/>
    </source>
</evidence>
<dbReference type="EMBL" id="CM042028">
    <property type="protein sequence ID" value="KAI3797694.1"/>
    <property type="molecule type" value="Genomic_DNA"/>
</dbReference>
<organism evidence="1 2">
    <name type="scientific">Smallanthus sonchifolius</name>
    <dbReference type="NCBI Taxonomy" id="185202"/>
    <lineage>
        <taxon>Eukaryota</taxon>
        <taxon>Viridiplantae</taxon>
        <taxon>Streptophyta</taxon>
        <taxon>Embryophyta</taxon>
        <taxon>Tracheophyta</taxon>
        <taxon>Spermatophyta</taxon>
        <taxon>Magnoliopsida</taxon>
        <taxon>eudicotyledons</taxon>
        <taxon>Gunneridae</taxon>
        <taxon>Pentapetalae</taxon>
        <taxon>asterids</taxon>
        <taxon>campanulids</taxon>
        <taxon>Asterales</taxon>
        <taxon>Asteraceae</taxon>
        <taxon>Asteroideae</taxon>
        <taxon>Heliantheae alliance</taxon>
        <taxon>Millerieae</taxon>
        <taxon>Smallanthus</taxon>
    </lineage>
</organism>